<dbReference type="AlphaFoldDB" id="A0A0B6XZP3"/>
<gene>
    <name evidence="2" type="primary">ORF7992</name>
</gene>
<feature type="non-terminal residue" evidence="2">
    <location>
        <position position="113"/>
    </location>
</feature>
<feature type="non-terminal residue" evidence="2">
    <location>
        <position position="1"/>
    </location>
</feature>
<evidence type="ECO:0000256" key="1">
    <source>
        <dbReference type="SAM" id="MobiDB-lite"/>
    </source>
</evidence>
<name>A0A0B6XZP3_9EUPU</name>
<evidence type="ECO:0000313" key="2">
    <source>
        <dbReference type="EMBL" id="CEK49517.1"/>
    </source>
</evidence>
<proteinExistence type="predicted"/>
<sequence>EERKFWRKSPNIKFPPPPNLPPSLLSYLPLPPTPKLTEINNQMKLLKKTVAPLPPTSGPCALSTPAKIAHPLPVTKDKSNQTPTHVIKDDDKGHSQQDTSSCEVTSSSVDICS</sequence>
<feature type="compositionally biased region" description="Basic and acidic residues" evidence="1">
    <location>
        <begin position="86"/>
        <end position="95"/>
    </location>
</feature>
<organism evidence="2">
    <name type="scientific">Arion vulgaris</name>
    <dbReference type="NCBI Taxonomy" id="1028688"/>
    <lineage>
        <taxon>Eukaryota</taxon>
        <taxon>Metazoa</taxon>
        <taxon>Spiralia</taxon>
        <taxon>Lophotrochozoa</taxon>
        <taxon>Mollusca</taxon>
        <taxon>Gastropoda</taxon>
        <taxon>Heterobranchia</taxon>
        <taxon>Euthyneura</taxon>
        <taxon>Panpulmonata</taxon>
        <taxon>Eupulmonata</taxon>
        <taxon>Stylommatophora</taxon>
        <taxon>Helicina</taxon>
        <taxon>Arionoidea</taxon>
        <taxon>Arionidae</taxon>
        <taxon>Arion</taxon>
    </lineage>
</organism>
<accession>A0A0B6XZP3</accession>
<reference evidence="2" key="1">
    <citation type="submission" date="2014-12" db="EMBL/GenBank/DDBJ databases">
        <title>Insight into the proteome of Arion vulgaris.</title>
        <authorList>
            <person name="Aradska J."/>
            <person name="Bulat T."/>
            <person name="Smidak R."/>
            <person name="Sarate P."/>
            <person name="Gangsoo J."/>
            <person name="Sialana F."/>
            <person name="Bilban M."/>
            <person name="Lubec G."/>
        </authorList>
    </citation>
    <scope>NUCLEOTIDE SEQUENCE</scope>
    <source>
        <tissue evidence="2">Skin</tissue>
    </source>
</reference>
<feature type="compositionally biased region" description="Polar residues" evidence="1">
    <location>
        <begin position="96"/>
        <end position="113"/>
    </location>
</feature>
<feature type="region of interest" description="Disordered" evidence="1">
    <location>
        <begin position="57"/>
        <end position="113"/>
    </location>
</feature>
<dbReference type="EMBL" id="HACG01002652">
    <property type="protein sequence ID" value="CEK49517.1"/>
    <property type="molecule type" value="Transcribed_RNA"/>
</dbReference>
<protein>
    <submittedName>
        <fullName evidence="2">Uncharacterized protein</fullName>
    </submittedName>
</protein>